<keyword evidence="3" id="KW-1185">Reference proteome</keyword>
<comment type="caution">
    <text evidence="2">The sequence shown here is derived from an EMBL/GenBank/DDBJ whole genome shotgun (WGS) entry which is preliminary data.</text>
</comment>
<keyword evidence="2" id="KW-0540">Nuclease</keyword>
<dbReference type="InterPro" id="IPR018575">
    <property type="entry name" value="Restrct_endonuc_II_Eco29kI"/>
</dbReference>
<name>A0A5C4UTI7_9ACTN</name>
<reference evidence="2 3" key="1">
    <citation type="submission" date="2019-06" db="EMBL/GenBank/DDBJ databases">
        <title>Draft genome of Streptomyces sedi sp. JCM16909.</title>
        <authorList>
            <person name="Klykleung N."/>
            <person name="Tanasupawat S."/>
            <person name="Kudo T."/>
            <person name="Yuki M."/>
            <person name="Ohkuma M."/>
        </authorList>
    </citation>
    <scope>NUCLEOTIDE SEQUENCE [LARGE SCALE GENOMIC DNA]</scope>
    <source>
        <strain evidence="2 3">JCM 16909</strain>
    </source>
</reference>
<dbReference type="AlphaFoldDB" id="A0A5C4UTI7"/>
<evidence type="ECO:0000313" key="3">
    <source>
        <dbReference type="Proteomes" id="UP000311713"/>
    </source>
</evidence>
<gene>
    <name evidence="2" type="ORF">FH715_23925</name>
</gene>
<evidence type="ECO:0000313" key="2">
    <source>
        <dbReference type="EMBL" id="TNM26526.1"/>
    </source>
</evidence>
<dbReference type="RefSeq" id="WP_139648774.1">
    <property type="nucleotide sequence ID" value="NZ_BAAAZS010000088.1"/>
</dbReference>
<sequence>MGRSIEAEMLRMRPRPITNVPPMYGAGIYAIYYVGDHELYQEIADECRTPIYVGKAAYKGGRKGLTTSEKDQAPLWTRINEHRVSLEHAHDLDAEDFRARYLVAEEFFVTLAEQLMIRQFRPVWNTLVDGFGNHAPGGKRTAQARPPWDELHPGRPWSTPDRMPTPSKQSAAESRKRVLAHWRLRRETPVVPGIPMD</sequence>
<keyword evidence="2" id="KW-0378">Hydrolase</keyword>
<dbReference type="EMBL" id="VDGT01000022">
    <property type="protein sequence ID" value="TNM26526.1"/>
    <property type="molecule type" value="Genomic_DNA"/>
</dbReference>
<proteinExistence type="predicted"/>
<accession>A0A5C4UTI7</accession>
<dbReference type="Pfam" id="PF09517">
    <property type="entry name" value="RE_Eco29kI"/>
    <property type="match status" value="1"/>
</dbReference>
<keyword evidence="2" id="KW-0255">Endonuclease</keyword>
<organism evidence="2 3">
    <name type="scientific">Streptomyces sedi</name>
    <dbReference type="NCBI Taxonomy" id="555059"/>
    <lineage>
        <taxon>Bacteria</taxon>
        <taxon>Bacillati</taxon>
        <taxon>Actinomycetota</taxon>
        <taxon>Actinomycetes</taxon>
        <taxon>Kitasatosporales</taxon>
        <taxon>Streptomycetaceae</taxon>
        <taxon>Streptomyces</taxon>
    </lineage>
</organism>
<feature type="region of interest" description="Disordered" evidence="1">
    <location>
        <begin position="134"/>
        <end position="176"/>
    </location>
</feature>
<dbReference type="Proteomes" id="UP000311713">
    <property type="component" value="Unassembled WGS sequence"/>
</dbReference>
<protein>
    <submittedName>
        <fullName evidence="2">Eco29kI family restriction endonuclease</fullName>
    </submittedName>
</protein>
<evidence type="ECO:0000256" key="1">
    <source>
        <dbReference type="SAM" id="MobiDB-lite"/>
    </source>
</evidence>
<dbReference type="OrthoDB" id="4187639at2"/>
<dbReference type="GO" id="GO:0004519">
    <property type="term" value="F:endonuclease activity"/>
    <property type="evidence" value="ECO:0007669"/>
    <property type="project" value="UniProtKB-KW"/>
</dbReference>